<dbReference type="RefSeq" id="WP_002716852.1">
    <property type="nucleotide sequence ID" value="NZ_UFSI01000001.1"/>
</dbReference>
<dbReference type="OrthoDB" id="7585155at2"/>
<evidence type="ECO:0000313" key="1">
    <source>
        <dbReference type="EMBL" id="SUU86026.1"/>
    </source>
</evidence>
<organism evidence="1 2">
    <name type="scientific">Afipia felis</name>
    <name type="common">Cat scratch disease bacillus</name>
    <dbReference type="NCBI Taxonomy" id="1035"/>
    <lineage>
        <taxon>Bacteria</taxon>
        <taxon>Pseudomonadati</taxon>
        <taxon>Pseudomonadota</taxon>
        <taxon>Alphaproteobacteria</taxon>
        <taxon>Hyphomicrobiales</taxon>
        <taxon>Nitrobacteraceae</taxon>
        <taxon>Afipia</taxon>
    </lineage>
</organism>
<dbReference type="EMBL" id="UIGB01000001">
    <property type="protein sequence ID" value="SUU86026.1"/>
    <property type="molecule type" value="Genomic_DNA"/>
</dbReference>
<gene>
    <name evidence="1" type="ORF">NCTC12722_03247</name>
</gene>
<proteinExistence type="predicted"/>
<evidence type="ECO:0000313" key="2">
    <source>
        <dbReference type="Proteomes" id="UP000254343"/>
    </source>
</evidence>
<dbReference type="AlphaFoldDB" id="A0A380WB51"/>
<accession>A0A380WB51</accession>
<sequence>MAKRMVGYRVTGGELAPRAYAIYEDVPETMGANMTDLSIRNGLVASLRAVDHTSVEDCFVQSPLFERAAKEIECLSRELLARKECARRGLDPDDDAADGATVWRVVDQERSNGLSLSGAVNRLVAAGYLREDAEDIAHEQCPKCGGDCSAANPPVFDCPMIGCNKDF</sequence>
<dbReference type="Proteomes" id="UP000254343">
    <property type="component" value="Unassembled WGS sequence"/>
</dbReference>
<name>A0A380WB51_AFIFE</name>
<protein>
    <submittedName>
        <fullName evidence="1">Uncharacterized protein</fullName>
    </submittedName>
</protein>
<reference evidence="1 2" key="1">
    <citation type="submission" date="2018-06" db="EMBL/GenBank/DDBJ databases">
        <authorList>
            <consortium name="Pathogen Informatics"/>
            <person name="Doyle S."/>
        </authorList>
    </citation>
    <scope>NUCLEOTIDE SEQUENCE [LARGE SCALE GENOMIC DNA]</scope>
    <source>
        <strain evidence="1 2">NCTC12722</strain>
    </source>
</reference>